<keyword evidence="1" id="KW-0812">Transmembrane</keyword>
<dbReference type="Gene3D" id="3.30.700.10">
    <property type="entry name" value="Glycoprotein, Type 4 Pilin"/>
    <property type="match status" value="1"/>
</dbReference>
<dbReference type="HOGENOM" id="CLU_041661_0_0_0"/>
<evidence type="ECO:0000313" key="4">
    <source>
        <dbReference type="Proteomes" id="UP000004358"/>
    </source>
</evidence>
<protein>
    <recommendedName>
        <fullName evidence="2">DUF1559 domain-containing protein</fullName>
    </recommendedName>
</protein>
<sequence>MTYPISTRREGRAAFTLVELLVVIAIIGVLIALLLPAVQQAREAARRMSCSNNLKQMGLALHNHHDTYGHLPNSRRDAYPNWIVDTLKFLEQNNLSEQWDRSKNYYHADNQTARETAVEQLYCPSRRGPMLSEPESLQNSGSTFVVGMVADYAANVGTGTNDYANSATFTGLFRLFGTSGSGAPQGLSFRDVTDGTSNTFLVGEKHVDIQKFGVGGLDFTDGGAYNGDGFNSMRFAGPSKTLARSPADTASNIFGSYHPGICQFVFVDGSVRNIPVTINATTLGYLAARNDGEVVNTDW</sequence>
<reference evidence="3 4" key="1">
    <citation type="submission" date="2006-02" db="EMBL/GenBank/DDBJ databases">
        <authorList>
            <person name="Amann R."/>
            <person name="Ferriera S."/>
            <person name="Johnson J."/>
            <person name="Kravitz S."/>
            <person name="Halpern A."/>
            <person name="Remington K."/>
            <person name="Beeson K."/>
            <person name="Tran B."/>
            <person name="Rogers Y.-H."/>
            <person name="Friedman R."/>
            <person name="Venter J.C."/>
        </authorList>
    </citation>
    <scope>NUCLEOTIDE SEQUENCE [LARGE SCALE GENOMIC DNA]</scope>
    <source>
        <strain evidence="3 4">DSM 3645</strain>
    </source>
</reference>
<evidence type="ECO:0000313" key="3">
    <source>
        <dbReference type="EMBL" id="EAQ78674.1"/>
    </source>
</evidence>
<dbReference type="InterPro" id="IPR011453">
    <property type="entry name" value="DUF1559"/>
</dbReference>
<feature type="domain" description="DUF1559" evidence="2">
    <location>
        <begin position="39"/>
        <end position="279"/>
    </location>
</feature>
<dbReference type="PANTHER" id="PTHR30093">
    <property type="entry name" value="GENERAL SECRETION PATHWAY PROTEIN G"/>
    <property type="match status" value="1"/>
</dbReference>
<dbReference type="NCBIfam" id="TIGR04294">
    <property type="entry name" value="pre_pil_HX9DG"/>
    <property type="match status" value="1"/>
</dbReference>
<evidence type="ECO:0000259" key="2">
    <source>
        <dbReference type="Pfam" id="PF07596"/>
    </source>
</evidence>
<dbReference type="EMBL" id="AANZ01000019">
    <property type="protein sequence ID" value="EAQ78674.1"/>
    <property type="molecule type" value="Genomic_DNA"/>
</dbReference>
<dbReference type="eggNOG" id="COG2165">
    <property type="taxonomic scope" value="Bacteria"/>
</dbReference>
<dbReference type="Pfam" id="PF07963">
    <property type="entry name" value="N_methyl"/>
    <property type="match status" value="1"/>
</dbReference>
<accession>A3ZXW5</accession>
<dbReference type="InterPro" id="IPR012902">
    <property type="entry name" value="N_methyl_site"/>
</dbReference>
<name>A3ZXW5_9BACT</name>
<dbReference type="Proteomes" id="UP000004358">
    <property type="component" value="Unassembled WGS sequence"/>
</dbReference>
<feature type="transmembrane region" description="Helical" evidence="1">
    <location>
        <begin position="20"/>
        <end position="38"/>
    </location>
</feature>
<dbReference type="Pfam" id="PF07596">
    <property type="entry name" value="SBP_bac_10"/>
    <property type="match status" value="1"/>
</dbReference>
<dbReference type="InterPro" id="IPR045584">
    <property type="entry name" value="Pilin-like"/>
</dbReference>
<keyword evidence="1" id="KW-1133">Transmembrane helix</keyword>
<dbReference type="OrthoDB" id="255848at2"/>
<gene>
    <name evidence="3" type="ORF">DSM3645_07775</name>
</gene>
<keyword evidence="1" id="KW-0472">Membrane</keyword>
<proteinExistence type="predicted"/>
<comment type="caution">
    <text evidence="3">The sequence shown here is derived from an EMBL/GenBank/DDBJ whole genome shotgun (WGS) entry which is preliminary data.</text>
</comment>
<dbReference type="NCBIfam" id="TIGR02532">
    <property type="entry name" value="IV_pilin_GFxxxE"/>
    <property type="match status" value="1"/>
</dbReference>
<dbReference type="STRING" id="314230.DSM3645_07775"/>
<evidence type="ECO:0000256" key="1">
    <source>
        <dbReference type="SAM" id="Phobius"/>
    </source>
</evidence>
<dbReference type="SUPFAM" id="SSF54523">
    <property type="entry name" value="Pili subunits"/>
    <property type="match status" value="1"/>
</dbReference>
<dbReference type="PANTHER" id="PTHR30093:SF2">
    <property type="entry name" value="TYPE II SECRETION SYSTEM PROTEIN H"/>
    <property type="match status" value="1"/>
</dbReference>
<organism evidence="3 4">
    <name type="scientific">Blastopirellula marina DSM 3645</name>
    <dbReference type="NCBI Taxonomy" id="314230"/>
    <lineage>
        <taxon>Bacteria</taxon>
        <taxon>Pseudomonadati</taxon>
        <taxon>Planctomycetota</taxon>
        <taxon>Planctomycetia</taxon>
        <taxon>Pirellulales</taxon>
        <taxon>Pirellulaceae</taxon>
        <taxon>Blastopirellula</taxon>
    </lineage>
</organism>
<dbReference type="AlphaFoldDB" id="A3ZXW5"/>
<dbReference type="RefSeq" id="WP_002655151.1">
    <property type="nucleotide sequence ID" value="NZ_CH672377.1"/>
</dbReference>
<dbReference type="InterPro" id="IPR027558">
    <property type="entry name" value="Pre_pil_HX9DG_C"/>
</dbReference>